<feature type="region of interest" description="Disordered" evidence="1">
    <location>
        <begin position="1"/>
        <end position="43"/>
    </location>
</feature>
<dbReference type="PANTHER" id="PTHR43232:SF2">
    <property type="entry name" value="MOLYBDENUM COFACTOR BIOSYNTHESIS PROTEIN B"/>
    <property type="match status" value="1"/>
</dbReference>
<dbReference type="RefSeq" id="WP_204748591.1">
    <property type="nucleotide sequence ID" value="NZ_CP069188.1"/>
</dbReference>
<keyword evidence="4" id="KW-1185">Reference proteome</keyword>
<evidence type="ECO:0000256" key="1">
    <source>
        <dbReference type="SAM" id="MobiDB-lite"/>
    </source>
</evidence>
<dbReference type="GeneID" id="62874482"/>
<evidence type="ECO:0000259" key="2">
    <source>
        <dbReference type="SMART" id="SM00852"/>
    </source>
</evidence>
<dbReference type="AlphaFoldDB" id="A0A8T8E452"/>
<reference evidence="3 4" key="1">
    <citation type="submission" date="2021-01" db="EMBL/GenBank/DDBJ databases">
        <title>Genome Sequence and Methylation Pattern of Haloterrigena salifodinae BOL5-1, An Extremely Halophilic Archaeon from a Bolivian Salt Mine.</title>
        <authorList>
            <person name="DasSarma P."/>
            <person name="Anton B.P."/>
            <person name="DasSarma S.L."/>
            <person name="von Ehrenheim H.A.L."/>
            <person name="Martinez F.L."/>
            <person name="Guzman D."/>
            <person name="Roberts R.J."/>
            <person name="DasSarma S."/>
        </authorList>
    </citation>
    <scope>NUCLEOTIDE SEQUENCE [LARGE SCALE GENOMIC DNA]</scope>
    <source>
        <strain evidence="3 4">BOL5-1</strain>
    </source>
</reference>
<dbReference type="Proteomes" id="UP000637819">
    <property type="component" value="Chromosome"/>
</dbReference>
<protein>
    <submittedName>
        <fullName evidence="3">MogA/MoaB family molybdenum cofactor biosynthesis protein</fullName>
    </submittedName>
</protein>
<dbReference type="InterPro" id="IPR012245">
    <property type="entry name" value="MoaB"/>
</dbReference>
<evidence type="ECO:0000313" key="3">
    <source>
        <dbReference type="EMBL" id="QRV16276.1"/>
    </source>
</evidence>
<dbReference type="GO" id="GO:0005829">
    <property type="term" value="C:cytosol"/>
    <property type="evidence" value="ECO:0007669"/>
    <property type="project" value="TreeGrafter"/>
</dbReference>
<feature type="compositionally biased region" description="Acidic residues" evidence="1">
    <location>
        <begin position="231"/>
        <end position="249"/>
    </location>
</feature>
<dbReference type="Pfam" id="PF00994">
    <property type="entry name" value="MoCF_biosynth"/>
    <property type="match status" value="1"/>
</dbReference>
<dbReference type="Gene3D" id="3.40.980.10">
    <property type="entry name" value="MoaB/Mog-like domain"/>
    <property type="match status" value="1"/>
</dbReference>
<sequence length="249" mass="26614">MTEMDSSEERQQGATEEPAPDEERDADEQPPDEGNDIDGRSLGVGVVTIATDRSLESDGAGEALVTGLKRADHEVVTREHIGSDHDRIQSTVSRMLDRDDVDVIVTGGATSIEPSDVTIEAVEPLLEKRLAAFEDLFTSMAYETVGTRVVAARTIAGVTEGTPVFCLPGNEDAARMGLEEIILPEIHNLVSLAREDIAQDRWAVDEAALEEGEATGEGGERDIEGEREGGDLESETAVEPASEPDDGGE</sequence>
<dbReference type="OrthoDB" id="205337at2157"/>
<dbReference type="InterPro" id="IPR001453">
    <property type="entry name" value="MoaB/Mog_dom"/>
</dbReference>
<feature type="compositionally biased region" description="Acidic residues" evidence="1">
    <location>
        <begin position="18"/>
        <end position="36"/>
    </location>
</feature>
<feature type="compositionally biased region" description="Basic and acidic residues" evidence="1">
    <location>
        <begin position="218"/>
        <end position="230"/>
    </location>
</feature>
<dbReference type="PANTHER" id="PTHR43232">
    <property type="entry name" value="MOLYBDENUM COFACTOR BIOSYNTHESIS PROTEIN B"/>
    <property type="match status" value="1"/>
</dbReference>
<dbReference type="SUPFAM" id="SSF53218">
    <property type="entry name" value="Molybdenum cofactor biosynthesis proteins"/>
    <property type="match status" value="1"/>
</dbReference>
<dbReference type="SMART" id="SM00852">
    <property type="entry name" value="MoCF_biosynth"/>
    <property type="match status" value="1"/>
</dbReference>
<dbReference type="EMBL" id="CP069188">
    <property type="protein sequence ID" value="QRV16276.1"/>
    <property type="molecule type" value="Genomic_DNA"/>
</dbReference>
<organism evidence="3 4">
    <name type="scientific">Haloterrigena salifodinae</name>
    <dbReference type="NCBI Taxonomy" id="2675099"/>
    <lineage>
        <taxon>Archaea</taxon>
        <taxon>Methanobacteriati</taxon>
        <taxon>Methanobacteriota</taxon>
        <taxon>Stenosarchaea group</taxon>
        <taxon>Halobacteria</taxon>
        <taxon>Halobacteriales</taxon>
        <taxon>Natrialbaceae</taxon>
        <taxon>Haloterrigena</taxon>
    </lineage>
</organism>
<accession>A0A8T8E452</accession>
<gene>
    <name evidence="3" type="ORF">JMJ58_05120</name>
</gene>
<dbReference type="InterPro" id="IPR036425">
    <property type="entry name" value="MoaB/Mog-like_dom_sf"/>
</dbReference>
<name>A0A8T8E452_9EURY</name>
<feature type="region of interest" description="Disordered" evidence="1">
    <location>
        <begin position="207"/>
        <end position="249"/>
    </location>
</feature>
<dbReference type="GO" id="GO:0006777">
    <property type="term" value="P:Mo-molybdopterin cofactor biosynthetic process"/>
    <property type="evidence" value="ECO:0007669"/>
    <property type="project" value="InterPro"/>
</dbReference>
<feature type="domain" description="MoaB/Mog" evidence="2">
    <location>
        <begin position="45"/>
        <end position="188"/>
    </location>
</feature>
<evidence type="ECO:0000313" key="4">
    <source>
        <dbReference type="Proteomes" id="UP000637819"/>
    </source>
</evidence>
<dbReference type="KEGG" id="hsal:JMJ58_05120"/>
<proteinExistence type="predicted"/>